<organism evidence="2 3">
    <name type="scientific">Mycena maculata</name>
    <dbReference type="NCBI Taxonomy" id="230809"/>
    <lineage>
        <taxon>Eukaryota</taxon>
        <taxon>Fungi</taxon>
        <taxon>Dikarya</taxon>
        <taxon>Basidiomycota</taxon>
        <taxon>Agaricomycotina</taxon>
        <taxon>Agaricomycetes</taxon>
        <taxon>Agaricomycetidae</taxon>
        <taxon>Agaricales</taxon>
        <taxon>Marasmiineae</taxon>
        <taxon>Mycenaceae</taxon>
        <taxon>Mycena</taxon>
    </lineage>
</organism>
<feature type="compositionally biased region" description="Basic and acidic residues" evidence="1">
    <location>
        <begin position="69"/>
        <end position="84"/>
    </location>
</feature>
<accession>A0AAD7IP98</accession>
<comment type="caution">
    <text evidence="2">The sequence shown here is derived from an EMBL/GenBank/DDBJ whole genome shotgun (WGS) entry which is preliminary data.</text>
</comment>
<feature type="region of interest" description="Disordered" evidence="1">
    <location>
        <begin position="58"/>
        <end position="134"/>
    </location>
</feature>
<evidence type="ECO:0000313" key="2">
    <source>
        <dbReference type="EMBL" id="KAJ7745850.1"/>
    </source>
</evidence>
<evidence type="ECO:0000313" key="3">
    <source>
        <dbReference type="Proteomes" id="UP001215280"/>
    </source>
</evidence>
<evidence type="ECO:0000256" key="1">
    <source>
        <dbReference type="SAM" id="MobiDB-lite"/>
    </source>
</evidence>
<dbReference type="AlphaFoldDB" id="A0AAD7IP98"/>
<protein>
    <submittedName>
        <fullName evidence="2">Uncharacterized protein</fullName>
    </submittedName>
</protein>
<keyword evidence="3" id="KW-1185">Reference proteome</keyword>
<proteinExistence type="predicted"/>
<dbReference type="Proteomes" id="UP001215280">
    <property type="component" value="Unassembled WGS sequence"/>
</dbReference>
<reference evidence="2" key="1">
    <citation type="submission" date="2023-03" db="EMBL/GenBank/DDBJ databases">
        <title>Massive genome expansion in bonnet fungi (Mycena s.s.) driven by repeated elements and novel gene families across ecological guilds.</title>
        <authorList>
            <consortium name="Lawrence Berkeley National Laboratory"/>
            <person name="Harder C.B."/>
            <person name="Miyauchi S."/>
            <person name="Viragh M."/>
            <person name="Kuo A."/>
            <person name="Thoen E."/>
            <person name="Andreopoulos B."/>
            <person name="Lu D."/>
            <person name="Skrede I."/>
            <person name="Drula E."/>
            <person name="Henrissat B."/>
            <person name="Morin E."/>
            <person name="Kohler A."/>
            <person name="Barry K."/>
            <person name="LaButti K."/>
            <person name="Morin E."/>
            <person name="Salamov A."/>
            <person name="Lipzen A."/>
            <person name="Mereny Z."/>
            <person name="Hegedus B."/>
            <person name="Baldrian P."/>
            <person name="Stursova M."/>
            <person name="Weitz H."/>
            <person name="Taylor A."/>
            <person name="Grigoriev I.V."/>
            <person name="Nagy L.G."/>
            <person name="Martin F."/>
            <person name="Kauserud H."/>
        </authorList>
    </citation>
    <scope>NUCLEOTIDE SEQUENCE</scope>
    <source>
        <strain evidence="2">CBHHK188m</strain>
    </source>
</reference>
<name>A0AAD7IP98_9AGAR</name>
<gene>
    <name evidence="2" type="ORF">DFH07DRAFT_942790</name>
</gene>
<sequence length="289" mass="32254">MLTLKRVGTFDFSGHTLTEFVQTNALPDIEDDAPELHRAAARVLQAVRQAAHAAGVYPHDVPFSNHSPHSLDRGPRGRVTEAHKRPPPSPPLRVLLFSAGRRRPRPDAPGGSSSWRRRMPDNRVHPAVQEDEDTHWATGTADAYEHCILDGWCVFWYFDADTILSDYIFFFQLYTLLPIYTLLMKSMASSSSADQCVVDRARMVIRGSSADQGTADPLFEICIRGEDRILVSLSVKFHGNSFEEDDGLQWFSRGSSIGFAWDSPMIFPANDQGPNLDTFCRSFDTGPGV</sequence>
<dbReference type="EMBL" id="JARJLG010000101">
    <property type="protein sequence ID" value="KAJ7745850.1"/>
    <property type="molecule type" value="Genomic_DNA"/>
</dbReference>